<keyword evidence="4" id="KW-0808">Transferase</keyword>
<keyword evidence="5" id="KW-0547">Nucleotide-binding</keyword>
<dbReference type="Pfam" id="PF19279">
    <property type="entry name" value="YegS_C"/>
    <property type="match status" value="1"/>
</dbReference>
<dbReference type="Gene3D" id="3.40.50.10330">
    <property type="entry name" value="Probable inorganic polyphosphate/atp-NAD kinase, domain 1"/>
    <property type="match status" value="1"/>
</dbReference>
<dbReference type="Pfam" id="PF00781">
    <property type="entry name" value="DAGK_cat"/>
    <property type="match status" value="1"/>
</dbReference>
<evidence type="ECO:0000256" key="2">
    <source>
        <dbReference type="ARBA" id="ARBA00005983"/>
    </source>
</evidence>
<dbReference type="PROSITE" id="PS50146">
    <property type="entry name" value="DAGK"/>
    <property type="match status" value="1"/>
</dbReference>
<dbReference type="Gene3D" id="2.60.200.40">
    <property type="match status" value="1"/>
</dbReference>
<keyword evidence="8" id="KW-0443">Lipid metabolism</keyword>
<dbReference type="InterPro" id="IPR005218">
    <property type="entry name" value="Diacylglycerol/lipid_kinase"/>
</dbReference>
<dbReference type="Proteomes" id="UP000284416">
    <property type="component" value="Unassembled WGS sequence"/>
</dbReference>
<evidence type="ECO:0000313" key="12">
    <source>
        <dbReference type="EMBL" id="RHW34858.1"/>
    </source>
</evidence>
<evidence type="ECO:0000256" key="9">
    <source>
        <dbReference type="ARBA" id="ARBA00023209"/>
    </source>
</evidence>
<keyword evidence="3" id="KW-0444">Lipid biosynthesis</keyword>
<dbReference type="InterPro" id="IPR045540">
    <property type="entry name" value="YegS/DAGK_C"/>
</dbReference>
<dbReference type="InterPro" id="IPR016064">
    <property type="entry name" value="NAD/diacylglycerol_kinase_sf"/>
</dbReference>
<evidence type="ECO:0000256" key="4">
    <source>
        <dbReference type="ARBA" id="ARBA00022679"/>
    </source>
</evidence>
<comment type="cofactor">
    <cofactor evidence="1">
        <name>Mg(2+)</name>
        <dbReference type="ChEBI" id="CHEBI:18420"/>
    </cofactor>
</comment>
<evidence type="ECO:0000259" key="11">
    <source>
        <dbReference type="PROSITE" id="PS50146"/>
    </source>
</evidence>
<proteinExistence type="inferred from homology"/>
<accession>A0A417YMH9</accession>
<organism evidence="12 13">
    <name type="scientific">Neobacillus notoginsengisoli</name>
    <dbReference type="NCBI Taxonomy" id="1578198"/>
    <lineage>
        <taxon>Bacteria</taxon>
        <taxon>Bacillati</taxon>
        <taxon>Bacillota</taxon>
        <taxon>Bacilli</taxon>
        <taxon>Bacillales</taxon>
        <taxon>Bacillaceae</taxon>
        <taxon>Neobacillus</taxon>
    </lineage>
</organism>
<feature type="domain" description="DAGKc" evidence="11">
    <location>
        <begin position="39"/>
        <end position="170"/>
    </location>
</feature>
<dbReference type="InterPro" id="IPR017438">
    <property type="entry name" value="ATP-NAD_kinase_N"/>
</dbReference>
<name>A0A417YMH9_9BACI</name>
<evidence type="ECO:0000313" key="13">
    <source>
        <dbReference type="Proteomes" id="UP000284416"/>
    </source>
</evidence>
<dbReference type="SMART" id="SM00046">
    <property type="entry name" value="DAGKc"/>
    <property type="match status" value="1"/>
</dbReference>
<dbReference type="EMBL" id="QWEG01000014">
    <property type="protein sequence ID" value="RHW34858.1"/>
    <property type="molecule type" value="Genomic_DNA"/>
</dbReference>
<dbReference type="GO" id="GO:0005524">
    <property type="term" value="F:ATP binding"/>
    <property type="evidence" value="ECO:0007669"/>
    <property type="project" value="UniProtKB-KW"/>
</dbReference>
<dbReference type="InterPro" id="IPR001206">
    <property type="entry name" value="Diacylglycerol_kinase_cat_dom"/>
</dbReference>
<dbReference type="AlphaFoldDB" id="A0A417YMH9"/>
<evidence type="ECO:0000256" key="10">
    <source>
        <dbReference type="ARBA" id="ARBA00023264"/>
    </source>
</evidence>
<reference evidence="12 13" key="1">
    <citation type="journal article" date="2017" name="Int. J. Syst. Evol. Microbiol.">
        <title>Bacillus notoginsengisoli sp. nov., a novel bacterium isolated from the rhizosphere of Panax notoginseng.</title>
        <authorList>
            <person name="Zhang M.Y."/>
            <person name="Cheng J."/>
            <person name="Cai Y."/>
            <person name="Zhang T.Y."/>
            <person name="Wu Y.Y."/>
            <person name="Manikprabhu D."/>
            <person name="Li W.J."/>
            <person name="Zhang Y.X."/>
        </authorList>
    </citation>
    <scope>NUCLEOTIDE SEQUENCE [LARGE SCALE GENOMIC DNA]</scope>
    <source>
        <strain evidence="12 13">JCM 30743</strain>
    </source>
</reference>
<dbReference type="NCBIfam" id="TIGR00147">
    <property type="entry name" value="YegS/Rv2252/BmrU family lipid kinase"/>
    <property type="match status" value="1"/>
</dbReference>
<keyword evidence="6 12" id="KW-0418">Kinase</keyword>
<keyword evidence="13" id="KW-1185">Reference proteome</keyword>
<dbReference type="OrthoDB" id="142078at2"/>
<keyword evidence="9" id="KW-0594">Phospholipid biosynthesis</keyword>
<evidence type="ECO:0000256" key="1">
    <source>
        <dbReference type="ARBA" id="ARBA00001946"/>
    </source>
</evidence>
<dbReference type="PANTHER" id="PTHR12358:SF107">
    <property type="entry name" value="LIPID KINASE BMRU-RELATED"/>
    <property type="match status" value="1"/>
</dbReference>
<dbReference type="GO" id="GO:0008654">
    <property type="term" value="P:phospholipid biosynthetic process"/>
    <property type="evidence" value="ECO:0007669"/>
    <property type="project" value="UniProtKB-KW"/>
</dbReference>
<evidence type="ECO:0000256" key="5">
    <source>
        <dbReference type="ARBA" id="ARBA00022741"/>
    </source>
</evidence>
<dbReference type="InterPro" id="IPR050187">
    <property type="entry name" value="Lipid_Phosphate_FormReg"/>
</dbReference>
<comment type="similarity">
    <text evidence="2">Belongs to the diacylglycerol/lipid kinase family.</text>
</comment>
<dbReference type="PANTHER" id="PTHR12358">
    <property type="entry name" value="SPHINGOSINE KINASE"/>
    <property type="match status" value="1"/>
</dbReference>
<evidence type="ECO:0000256" key="6">
    <source>
        <dbReference type="ARBA" id="ARBA00022777"/>
    </source>
</evidence>
<comment type="caution">
    <text evidence="12">The sequence shown here is derived from an EMBL/GenBank/DDBJ whole genome shotgun (WGS) entry which is preliminary data.</text>
</comment>
<evidence type="ECO:0000256" key="7">
    <source>
        <dbReference type="ARBA" id="ARBA00022840"/>
    </source>
</evidence>
<sequence length="338" mass="37159">MIKVPKQQFAKCDVIYTEQVGYRLGKENFLNLRSDRVVARFKHAIFIYNANAGQKDISRTLRICVPILSSAIDELLLLKTDRPGHAQLLCSEYGEHTDLVVILGGDGTVHECVNGLASLAKRPAIAILPGGTCNDISRTLNMPQDIRQAAETVVSGKLVPLDAMDINGHCALNFWGVGLVTEVSNNIKDSEKALLGKVSYYLSAIRTMREMEPFSYTVQCDGKLYEGEAVMVLAANGRYIGTNELPFRNIHADDGKANVFIIKNTNLALMKEVFTLDITLEEDSASEVLHCSGSEIVIQTESKMEADMDGEVYLETPAHIRVLKHHFFAIVPSSGSLG</sequence>
<dbReference type="SUPFAM" id="SSF111331">
    <property type="entry name" value="NAD kinase/diacylglycerol kinase-like"/>
    <property type="match status" value="1"/>
</dbReference>
<dbReference type="GO" id="GO:0004143">
    <property type="term" value="F:ATP-dependent diacylglycerol kinase activity"/>
    <property type="evidence" value="ECO:0007669"/>
    <property type="project" value="TreeGrafter"/>
</dbReference>
<keyword evidence="10" id="KW-1208">Phospholipid metabolism</keyword>
<evidence type="ECO:0000256" key="8">
    <source>
        <dbReference type="ARBA" id="ARBA00023098"/>
    </source>
</evidence>
<dbReference type="GO" id="GO:0005886">
    <property type="term" value="C:plasma membrane"/>
    <property type="evidence" value="ECO:0007669"/>
    <property type="project" value="TreeGrafter"/>
</dbReference>
<keyword evidence="7" id="KW-0067">ATP-binding</keyword>
<gene>
    <name evidence="12" type="ORF">D1B31_19540</name>
</gene>
<protein>
    <submittedName>
        <fullName evidence="12">YegS/Rv2252/BmrU family lipid kinase</fullName>
    </submittedName>
</protein>
<evidence type="ECO:0000256" key="3">
    <source>
        <dbReference type="ARBA" id="ARBA00022516"/>
    </source>
</evidence>